<evidence type="ECO:0000313" key="3">
    <source>
        <dbReference type="Proteomes" id="UP000027238"/>
    </source>
</evidence>
<dbReference type="PANTHER" id="PTHR43130:SF7">
    <property type="entry name" value="DJ-1_PFPI DOMAIN-CONTAINING PROTEIN"/>
    <property type="match status" value="1"/>
</dbReference>
<dbReference type="SUPFAM" id="SSF52317">
    <property type="entry name" value="Class I glutamine amidotransferase-like"/>
    <property type="match status" value="1"/>
</dbReference>
<dbReference type="AlphaFoldDB" id="A0A066WVL9"/>
<accession>A0A066WVL9</accession>
<dbReference type="OrthoDB" id="543156at2759"/>
<comment type="caution">
    <text evidence="2">The sequence shown here is derived from an EMBL/GenBank/DDBJ whole genome shotgun (WGS) entry which is preliminary data.</text>
</comment>
<dbReference type="InterPro" id="IPR029062">
    <property type="entry name" value="Class_I_gatase-like"/>
</dbReference>
<dbReference type="InterPro" id="IPR052158">
    <property type="entry name" value="INH-QAR"/>
</dbReference>
<dbReference type="Gene3D" id="3.40.50.880">
    <property type="match status" value="1"/>
</dbReference>
<feature type="domain" description="DJ-1/PfpI" evidence="1">
    <location>
        <begin position="11"/>
        <end position="188"/>
    </location>
</feature>
<proteinExistence type="predicted"/>
<dbReference type="PANTHER" id="PTHR43130">
    <property type="entry name" value="ARAC-FAMILY TRANSCRIPTIONAL REGULATOR"/>
    <property type="match status" value="1"/>
</dbReference>
<dbReference type="EMBL" id="JMSE01001482">
    <property type="protein sequence ID" value="KDN60677.1"/>
    <property type="molecule type" value="Genomic_DNA"/>
</dbReference>
<organism evidence="2 3">
    <name type="scientific">Colletotrichum sublineola</name>
    <name type="common">Sorghum anthracnose fungus</name>
    <dbReference type="NCBI Taxonomy" id="1173701"/>
    <lineage>
        <taxon>Eukaryota</taxon>
        <taxon>Fungi</taxon>
        <taxon>Dikarya</taxon>
        <taxon>Ascomycota</taxon>
        <taxon>Pezizomycotina</taxon>
        <taxon>Sordariomycetes</taxon>
        <taxon>Hypocreomycetidae</taxon>
        <taxon>Glomerellales</taxon>
        <taxon>Glomerellaceae</taxon>
        <taxon>Colletotrichum</taxon>
        <taxon>Colletotrichum graminicola species complex</taxon>
    </lineage>
</organism>
<dbReference type="InterPro" id="IPR002818">
    <property type="entry name" value="DJ-1/PfpI"/>
</dbReference>
<reference evidence="3" key="1">
    <citation type="journal article" date="2014" name="Genome Announc.">
        <title>Draft genome sequence of Colletotrichum sublineola, a destructive pathogen of cultivated sorghum.</title>
        <authorList>
            <person name="Baroncelli R."/>
            <person name="Sanz-Martin J.M."/>
            <person name="Rech G.E."/>
            <person name="Sukno S.A."/>
            <person name="Thon M.R."/>
        </authorList>
    </citation>
    <scope>NUCLEOTIDE SEQUENCE [LARGE SCALE GENOMIC DNA]</scope>
    <source>
        <strain evidence="3">TX430BB</strain>
    </source>
</reference>
<dbReference type="STRING" id="1173701.A0A066WVL9"/>
<keyword evidence="3" id="KW-1185">Reference proteome</keyword>
<evidence type="ECO:0000313" key="2">
    <source>
        <dbReference type="EMBL" id="KDN60677.1"/>
    </source>
</evidence>
<dbReference type="HOGENOM" id="CLU_000445_44_8_1"/>
<protein>
    <submittedName>
        <fullName evidence="2">Putative DJ-1/PfpI family protein</fullName>
    </submittedName>
</protein>
<dbReference type="Pfam" id="PF01965">
    <property type="entry name" value="DJ-1_PfpI"/>
    <property type="match status" value="1"/>
</dbReference>
<evidence type="ECO:0000259" key="1">
    <source>
        <dbReference type="Pfam" id="PF01965"/>
    </source>
</evidence>
<sequence length="242" mass="26570">MPTIRVASLVYQYQTIDVIGPLDVLGSGSKAVATILKNYRPMSDELIAATPEVEFHHLGVTLDPVQLTGGVSIVPTGTVDKAPEIDILILGGPDVGPFTLQPEFVDYIRQHVATGKTLFTNCTGSYVAALAGVLDGRKATMNNAELEWTKKRFPQVNWTNETKWVVDGNIWTAAGAVAGMDMTAHWLKENYGQEVLTFSTMGLDYEPRDVNGVLNVIPLRFDSQGKQISTHVFPYYDSYQAF</sequence>
<dbReference type="CDD" id="cd03139">
    <property type="entry name" value="GATase1_PfpI_2"/>
    <property type="match status" value="1"/>
</dbReference>
<dbReference type="Proteomes" id="UP000027238">
    <property type="component" value="Unassembled WGS sequence"/>
</dbReference>
<dbReference type="OMA" id="HHIGETM"/>
<dbReference type="eggNOG" id="ENOG502SQ0U">
    <property type="taxonomic scope" value="Eukaryota"/>
</dbReference>
<gene>
    <name evidence="2" type="ORF">CSUB01_04085</name>
</gene>
<name>A0A066WVL9_COLSU</name>